<protein>
    <submittedName>
        <fullName evidence="2">Cilia- and flagella-associated protein 20</fullName>
    </submittedName>
</protein>
<evidence type="ECO:0000313" key="2">
    <source>
        <dbReference type="EMBL" id="GFU42594.1"/>
    </source>
</evidence>
<name>A0A8X6QSP3_NEPPI</name>
<comment type="caution">
    <text evidence="2">The sequence shown here is derived from an EMBL/GenBank/DDBJ whole genome shotgun (WGS) entry which is preliminary data.</text>
</comment>
<evidence type="ECO:0000259" key="1">
    <source>
        <dbReference type="Pfam" id="PF05018"/>
    </source>
</evidence>
<reference evidence="2" key="1">
    <citation type="submission" date="2020-08" db="EMBL/GenBank/DDBJ databases">
        <title>Multicomponent nature underlies the extraordinary mechanical properties of spider dragline silk.</title>
        <authorList>
            <person name="Kono N."/>
            <person name="Nakamura H."/>
            <person name="Mori M."/>
            <person name="Yoshida Y."/>
            <person name="Ohtoshi R."/>
            <person name="Malay A.D."/>
            <person name="Moran D.A.P."/>
            <person name="Tomita M."/>
            <person name="Numata K."/>
            <person name="Arakawa K."/>
        </authorList>
    </citation>
    <scope>NUCLEOTIDE SEQUENCE</scope>
</reference>
<feature type="domain" description="CFA20" evidence="1">
    <location>
        <begin position="1"/>
        <end position="182"/>
    </location>
</feature>
<keyword evidence="2" id="KW-0966">Cell projection</keyword>
<dbReference type="OrthoDB" id="7486196at2759"/>
<keyword evidence="2" id="KW-0969">Cilium</keyword>
<keyword evidence="3" id="KW-1185">Reference proteome</keyword>
<evidence type="ECO:0000313" key="3">
    <source>
        <dbReference type="Proteomes" id="UP000887013"/>
    </source>
</evidence>
<gene>
    <name evidence="2" type="primary">CFAP20</name>
    <name evidence="2" type="ORF">NPIL_493191</name>
</gene>
<keyword evidence="2" id="KW-0282">Flagellum</keyword>
<proteinExistence type="predicted"/>
<sequence length="196" mass="22900">MFRNKLQSGLISILCGSGLDPLAIWAHHGKGCIKRITDEDIQTLVIEITSVQFCTTWISLPRVPSNSIGIRLPYLTMLLKYLKLPFCFEFVVMDHRMTKRRFRASNCQTTANTNPLLCHLPLHLDEGWNKIQIDLFSFTRQAYGTDFVEIVTMEIYANTRIRRIYFSDRWYTEEELPVSYKMWKPTKKNKAKSAKN</sequence>
<dbReference type="EMBL" id="BMAW01085360">
    <property type="protein sequence ID" value="GFU42594.1"/>
    <property type="molecule type" value="Genomic_DNA"/>
</dbReference>
<dbReference type="Pfam" id="PF05018">
    <property type="entry name" value="CFA20_dom"/>
    <property type="match status" value="1"/>
</dbReference>
<dbReference type="Proteomes" id="UP000887013">
    <property type="component" value="Unassembled WGS sequence"/>
</dbReference>
<accession>A0A8X6QSP3</accession>
<dbReference type="PANTHER" id="PTHR12458">
    <property type="entry name" value="ORF PROTEIN"/>
    <property type="match status" value="1"/>
</dbReference>
<dbReference type="AlphaFoldDB" id="A0A8X6QSP3"/>
<dbReference type="InterPro" id="IPR007714">
    <property type="entry name" value="CFA20_dom"/>
</dbReference>
<organism evidence="2 3">
    <name type="scientific">Nephila pilipes</name>
    <name type="common">Giant wood spider</name>
    <name type="synonym">Nephila maculata</name>
    <dbReference type="NCBI Taxonomy" id="299642"/>
    <lineage>
        <taxon>Eukaryota</taxon>
        <taxon>Metazoa</taxon>
        <taxon>Ecdysozoa</taxon>
        <taxon>Arthropoda</taxon>
        <taxon>Chelicerata</taxon>
        <taxon>Arachnida</taxon>
        <taxon>Araneae</taxon>
        <taxon>Araneomorphae</taxon>
        <taxon>Entelegynae</taxon>
        <taxon>Araneoidea</taxon>
        <taxon>Nephilidae</taxon>
        <taxon>Nephila</taxon>
    </lineage>
</organism>
<dbReference type="InterPro" id="IPR040441">
    <property type="entry name" value="CFA20/CFAP20DC"/>
</dbReference>